<protein>
    <submittedName>
        <fullName evidence="2">Erythromycin esterase</fullName>
    </submittedName>
</protein>
<proteinExistence type="predicted"/>
<dbReference type="CDD" id="cd14728">
    <property type="entry name" value="Ere-like"/>
    <property type="match status" value="1"/>
</dbReference>
<dbReference type="PANTHER" id="PTHR31299">
    <property type="entry name" value="ESTERASE, PUTATIVE (AFU_ORTHOLOGUE AFUA_1G05850)-RELATED"/>
    <property type="match status" value="1"/>
</dbReference>
<dbReference type="Pfam" id="PF05139">
    <property type="entry name" value="Erythro_esteras"/>
    <property type="match status" value="1"/>
</dbReference>
<keyword evidence="1" id="KW-1133">Transmembrane helix</keyword>
<dbReference type="Gene3D" id="3.40.1660.10">
    <property type="entry name" value="EreA-like (biosynthetic domain)"/>
    <property type="match status" value="1"/>
</dbReference>
<dbReference type="SUPFAM" id="SSF159501">
    <property type="entry name" value="EreA/ChaN-like"/>
    <property type="match status" value="1"/>
</dbReference>
<dbReference type="KEGG" id="aoe:Clos_1312"/>
<keyword evidence="1" id="KW-0812">Transmembrane</keyword>
<dbReference type="InterPro" id="IPR052036">
    <property type="entry name" value="Hydrolase/PRTase-associated"/>
</dbReference>
<dbReference type="OrthoDB" id="9810066at2"/>
<dbReference type="PANTHER" id="PTHR31299:SF0">
    <property type="entry name" value="ESTERASE, PUTATIVE (AFU_ORTHOLOGUE AFUA_1G05850)-RELATED"/>
    <property type="match status" value="1"/>
</dbReference>
<sequence length="495" mass="57669">MGSKNIKDVLLGGLVKRKKFSSLRFIVLFFVGITIMNFGVLEINADTYENLDLKNNIISLETTKAGNGFEDLEPLKEMLKDKKIVAMGEATHGTKEFFEIKHRMFEFLVEEMGYRAFAIEAEFGEVQMVNEYILSGTGSAYDAVRALTYSVWHTEEVLQMVEWMYKYNMNPSNKEKIRFYGFDMKPVKNDVDAVLFYLERVDKEIYSKYASNLALIRRNDNVSLDIVRELKTIFDENKGTYIVKTSDIEYEMIYQHLEIINQWAEFKEVTDILDAVNKRDKYMAENVKWIYDYEKNFNNDKIMLWAHNGHVSKKFINYKSMGEHLKEIYGDMLYVIGFDFYKGSFNSNPGNIIGNFIGNKMASFTIKEGYSGSFAAVFEKTGIPLSFMDFRLASKNPEIADWLSQEQYIRSIGAIYVNEHISSFAPEIPIESYDGLIFVSETTASERMNKDEKIITNGNRYLIIYYVTRIFILVLIIFCIVKFIRKRKRKSIKQQ</sequence>
<dbReference type="GO" id="GO:0046677">
    <property type="term" value="P:response to antibiotic"/>
    <property type="evidence" value="ECO:0007669"/>
    <property type="project" value="InterPro"/>
</dbReference>
<dbReference type="eggNOG" id="COG2312">
    <property type="taxonomic scope" value="Bacteria"/>
</dbReference>
<keyword evidence="1" id="KW-0472">Membrane</keyword>
<keyword evidence="3" id="KW-1185">Reference proteome</keyword>
<dbReference type="Gene3D" id="3.30.1870.10">
    <property type="entry name" value="EreA-like, domain 2"/>
    <property type="match status" value="1"/>
</dbReference>
<reference evidence="3" key="1">
    <citation type="submission" date="2007-10" db="EMBL/GenBank/DDBJ databases">
        <title>Complete genome of Alkaliphilus oremlandii OhILAs.</title>
        <authorList>
            <person name="Copeland A."/>
            <person name="Lucas S."/>
            <person name="Lapidus A."/>
            <person name="Barry K."/>
            <person name="Detter J.C."/>
            <person name="Glavina del Rio T."/>
            <person name="Hammon N."/>
            <person name="Israni S."/>
            <person name="Dalin E."/>
            <person name="Tice H."/>
            <person name="Pitluck S."/>
            <person name="Chain P."/>
            <person name="Malfatti S."/>
            <person name="Shin M."/>
            <person name="Vergez L."/>
            <person name="Schmutz J."/>
            <person name="Larimer F."/>
            <person name="Land M."/>
            <person name="Hauser L."/>
            <person name="Kyrpides N."/>
            <person name="Mikhailova N."/>
            <person name="Stolz J.F."/>
            <person name="Dawson A."/>
            <person name="Fisher E."/>
            <person name="Crable B."/>
            <person name="Perera E."/>
            <person name="Lisak J."/>
            <person name="Ranganathan M."/>
            <person name="Basu P."/>
            <person name="Richardson P."/>
        </authorList>
    </citation>
    <scope>NUCLEOTIDE SEQUENCE [LARGE SCALE GENOMIC DNA]</scope>
    <source>
        <strain evidence="3">OhILAs</strain>
    </source>
</reference>
<feature type="transmembrane region" description="Helical" evidence="1">
    <location>
        <begin position="463"/>
        <end position="484"/>
    </location>
</feature>
<organism evidence="2 3">
    <name type="scientific">Alkaliphilus oremlandii (strain OhILAs)</name>
    <name type="common">Clostridium oremlandii (strain OhILAs)</name>
    <dbReference type="NCBI Taxonomy" id="350688"/>
    <lineage>
        <taxon>Bacteria</taxon>
        <taxon>Bacillati</taxon>
        <taxon>Bacillota</taxon>
        <taxon>Clostridia</taxon>
        <taxon>Peptostreptococcales</taxon>
        <taxon>Natronincolaceae</taxon>
        <taxon>Alkaliphilus</taxon>
    </lineage>
</organism>
<evidence type="ECO:0000313" key="3">
    <source>
        <dbReference type="Proteomes" id="UP000000269"/>
    </source>
</evidence>
<evidence type="ECO:0000256" key="1">
    <source>
        <dbReference type="SAM" id="Phobius"/>
    </source>
</evidence>
<dbReference type="STRING" id="350688.Clos_1312"/>
<dbReference type="Proteomes" id="UP000000269">
    <property type="component" value="Chromosome"/>
</dbReference>
<dbReference type="AlphaFoldDB" id="A8MGC9"/>
<gene>
    <name evidence="2" type="ordered locus">Clos_1312</name>
</gene>
<dbReference type="EMBL" id="CP000853">
    <property type="protein sequence ID" value="ABW18857.1"/>
    <property type="molecule type" value="Genomic_DNA"/>
</dbReference>
<dbReference type="InterPro" id="IPR007815">
    <property type="entry name" value="Emycin_Estase"/>
</dbReference>
<feature type="transmembrane region" description="Helical" evidence="1">
    <location>
        <begin position="21"/>
        <end position="41"/>
    </location>
</feature>
<dbReference type="HOGENOM" id="CLU_026490_0_0_9"/>
<dbReference type="Gene3D" id="1.20.1440.30">
    <property type="entry name" value="Biosynthetic Protein domain"/>
    <property type="match status" value="1"/>
</dbReference>
<accession>A8MGC9</accession>
<name>A8MGC9_ALKOO</name>
<evidence type="ECO:0000313" key="2">
    <source>
        <dbReference type="EMBL" id="ABW18857.1"/>
    </source>
</evidence>
<dbReference type="RefSeq" id="WP_012159169.1">
    <property type="nucleotide sequence ID" value="NC_009922.1"/>
</dbReference>